<dbReference type="KEGG" id="tcc:108663046"/>
<name>A0AB32WN02_THECC</name>
<dbReference type="Gene3D" id="2.40.70.10">
    <property type="entry name" value="Acid Proteases"/>
    <property type="match status" value="1"/>
</dbReference>
<dbReference type="PANTHER" id="PTHR33067">
    <property type="entry name" value="RNA-DIRECTED DNA POLYMERASE-RELATED"/>
    <property type="match status" value="1"/>
</dbReference>
<dbReference type="AlphaFoldDB" id="A0AB32WN02"/>
<dbReference type="InterPro" id="IPR021109">
    <property type="entry name" value="Peptidase_aspartic_dom_sf"/>
</dbReference>
<organism evidence="1 2">
    <name type="scientific">Theobroma cacao</name>
    <name type="common">Cacao</name>
    <name type="synonym">Cocoa</name>
    <dbReference type="NCBI Taxonomy" id="3641"/>
    <lineage>
        <taxon>Eukaryota</taxon>
        <taxon>Viridiplantae</taxon>
        <taxon>Streptophyta</taxon>
        <taxon>Embryophyta</taxon>
        <taxon>Tracheophyta</taxon>
        <taxon>Spermatophyta</taxon>
        <taxon>Magnoliopsida</taxon>
        <taxon>eudicotyledons</taxon>
        <taxon>Gunneridae</taxon>
        <taxon>Pentapetalae</taxon>
        <taxon>rosids</taxon>
        <taxon>malvids</taxon>
        <taxon>Malvales</taxon>
        <taxon>Malvaceae</taxon>
        <taxon>Byttnerioideae</taxon>
        <taxon>Theobroma</taxon>
    </lineage>
</organism>
<protein>
    <submittedName>
        <fullName evidence="2">Uncharacterized protein LOC108663046</fullName>
    </submittedName>
</protein>
<reference evidence="1" key="1">
    <citation type="journal article" date="1997" name="Nucleic Acids Res.">
        <title>tRNAscan-SE: a program for improved detection of transfer RNA genes in genomic sequence.</title>
        <authorList>
            <person name="Lowe T.M."/>
            <person name="Eddy S.R."/>
        </authorList>
    </citation>
    <scope>NUCLEOTIDE SEQUENCE [LARGE SCALE GENOMIC DNA]</scope>
    <source>
        <strain evidence="1">r\B97-61/B2</strain>
    </source>
</reference>
<evidence type="ECO:0000313" key="1">
    <source>
        <dbReference type="Proteomes" id="UP000694886"/>
    </source>
</evidence>
<proteinExistence type="predicted"/>
<gene>
    <name evidence="2" type="primary">LOC108663046</name>
</gene>
<dbReference type="RefSeq" id="XP_017981032.1">
    <property type="nucleotide sequence ID" value="XM_018125543.1"/>
</dbReference>
<dbReference type="Proteomes" id="UP000694886">
    <property type="component" value="Chromosome 8"/>
</dbReference>
<dbReference type="PANTHER" id="PTHR33067:SF31">
    <property type="entry name" value="RNA-DIRECTED DNA POLYMERASE"/>
    <property type="match status" value="1"/>
</dbReference>
<dbReference type="GeneID" id="108663046"/>
<evidence type="ECO:0000313" key="2">
    <source>
        <dbReference type="RefSeq" id="XP_017981032.1"/>
    </source>
</evidence>
<dbReference type="Gramene" id="Tc08v2_t016650.1">
    <property type="protein sequence ID" value="Tc08v2_p016650.1"/>
    <property type="gene ID" value="Tc08v2_g016650"/>
</dbReference>
<sequence>MISHLCGVIKDVLLKVGKLYIPMDFVVLEMEEHQEIPIILGRPLLATASALINARKGRITLKVREEVVESIIFNALKYPSSTAQCYRVDLANESKSNLTLPPTSKQVPTHESEPLPLNLNTKQCYGEHNLPPSSDLDFEVGQHVTHSSSHLNL</sequence>
<reference evidence="2" key="2">
    <citation type="submission" date="2025-08" db="UniProtKB">
        <authorList>
            <consortium name="RefSeq"/>
        </authorList>
    </citation>
    <scope>IDENTIFICATION</scope>
</reference>
<accession>A0AB32WN02</accession>